<dbReference type="GeneID" id="97204487"/>
<dbReference type="Pfam" id="PF04290">
    <property type="entry name" value="DctQ"/>
    <property type="match status" value="1"/>
</dbReference>
<evidence type="ECO:0000256" key="6">
    <source>
        <dbReference type="ARBA" id="ARBA00022989"/>
    </source>
</evidence>
<organism evidence="11 14">
    <name type="scientific">Enterocloster aldenensis</name>
    <dbReference type="NCBI Taxonomy" id="358742"/>
    <lineage>
        <taxon>Bacteria</taxon>
        <taxon>Bacillati</taxon>
        <taxon>Bacillota</taxon>
        <taxon>Clostridia</taxon>
        <taxon>Lachnospirales</taxon>
        <taxon>Lachnospiraceae</taxon>
        <taxon>Enterocloster</taxon>
    </lineage>
</organism>
<name>A0AAW5BSF5_9FIRM</name>
<comment type="subcellular location">
    <subcellularLocation>
        <location evidence="1">Cell inner membrane</location>
        <topology evidence="1">Multi-pass membrane protein</topology>
    </subcellularLocation>
</comment>
<evidence type="ECO:0000256" key="1">
    <source>
        <dbReference type="ARBA" id="ARBA00004429"/>
    </source>
</evidence>
<keyword evidence="13" id="KW-1185">Reference proteome</keyword>
<dbReference type="InterPro" id="IPR055348">
    <property type="entry name" value="DctQ"/>
</dbReference>
<reference evidence="11" key="3">
    <citation type="submission" date="2022-01" db="EMBL/GenBank/DDBJ databases">
        <title>Collection of gut derived symbiotic bacterial strains cultured from healthy donors.</title>
        <authorList>
            <person name="Lin H."/>
            <person name="Kohout C."/>
            <person name="Waligurski E."/>
            <person name="Pamer E.G."/>
        </authorList>
    </citation>
    <scope>NUCLEOTIDE SEQUENCE</scope>
    <source>
        <strain evidence="11">DFI.6.55</strain>
    </source>
</reference>
<evidence type="ECO:0000256" key="9">
    <source>
        <dbReference type="SAM" id="Phobius"/>
    </source>
</evidence>
<evidence type="ECO:0000313" key="11">
    <source>
        <dbReference type="EMBL" id="MCG4744925.1"/>
    </source>
</evidence>
<feature type="transmembrane region" description="Helical" evidence="9">
    <location>
        <begin position="88"/>
        <end position="110"/>
    </location>
</feature>
<sequence>MKKMEALNNKILKAVECLAAILMASIAVMILIQVISRGLRIGLQWPDEMSRFAYVALVFLGNIVAVSRKKNITITLLLDYLPGTARKIFDVAIDILTLLFGLFAMKGSILLMGSAAGVHANSLVWFQLNYLYGLILCCLFFMCLESCINIIMDVLPDKEKGNRL</sequence>
<dbReference type="GO" id="GO:0015740">
    <property type="term" value="P:C4-dicarboxylate transport"/>
    <property type="evidence" value="ECO:0007669"/>
    <property type="project" value="TreeGrafter"/>
</dbReference>
<dbReference type="EMBL" id="JAAITT010000003">
    <property type="protein sequence ID" value="NSJ47752.1"/>
    <property type="molecule type" value="Genomic_DNA"/>
</dbReference>
<dbReference type="RefSeq" id="WP_117556324.1">
    <property type="nucleotide sequence ID" value="NZ_BAABZL010000001.1"/>
</dbReference>
<comment type="caution">
    <text evidence="11">The sequence shown here is derived from an EMBL/GenBank/DDBJ whole genome shotgun (WGS) entry which is preliminary data.</text>
</comment>
<dbReference type="Proteomes" id="UP000669239">
    <property type="component" value="Unassembled WGS sequence"/>
</dbReference>
<dbReference type="PANTHER" id="PTHR35011:SF2">
    <property type="entry name" value="2,3-DIKETO-L-GULONATE TRAP TRANSPORTER SMALL PERMEASE PROTEIN YIAM"/>
    <property type="match status" value="1"/>
</dbReference>
<keyword evidence="2" id="KW-0813">Transport</keyword>
<proteinExistence type="inferred from homology"/>
<dbReference type="GO" id="GO:0022857">
    <property type="term" value="F:transmembrane transporter activity"/>
    <property type="evidence" value="ECO:0007669"/>
    <property type="project" value="TreeGrafter"/>
</dbReference>
<gene>
    <name evidence="12" type="ORF">G5B36_03450</name>
    <name evidence="11" type="ORF">L0N08_05820</name>
</gene>
<evidence type="ECO:0000256" key="7">
    <source>
        <dbReference type="ARBA" id="ARBA00023136"/>
    </source>
</evidence>
<evidence type="ECO:0000256" key="3">
    <source>
        <dbReference type="ARBA" id="ARBA00022475"/>
    </source>
</evidence>
<evidence type="ECO:0000313" key="14">
    <source>
        <dbReference type="Proteomes" id="UP001299608"/>
    </source>
</evidence>
<keyword evidence="6 9" id="KW-1133">Transmembrane helix</keyword>
<dbReference type="AlphaFoldDB" id="A0AAW5BSF5"/>
<accession>A0AAW5BSF5</accession>
<evidence type="ECO:0000313" key="12">
    <source>
        <dbReference type="EMBL" id="NSJ47752.1"/>
    </source>
</evidence>
<evidence type="ECO:0000256" key="4">
    <source>
        <dbReference type="ARBA" id="ARBA00022519"/>
    </source>
</evidence>
<keyword evidence="5 9" id="KW-0812">Transmembrane</keyword>
<keyword evidence="4" id="KW-0997">Cell inner membrane</keyword>
<feature type="transmembrane region" description="Helical" evidence="9">
    <location>
        <begin position="130"/>
        <end position="155"/>
    </location>
</feature>
<keyword evidence="7 9" id="KW-0472">Membrane</keyword>
<evidence type="ECO:0000313" key="13">
    <source>
        <dbReference type="Proteomes" id="UP000669239"/>
    </source>
</evidence>
<dbReference type="GO" id="GO:0005886">
    <property type="term" value="C:plasma membrane"/>
    <property type="evidence" value="ECO:0007669"/>
    <property type="project" value="UniProtKB-SubCell"/>
</dbReference>
<feature type="transmembrane region" description="Helical" evidence="9">
    <location>
        <begin position="52"/>
        <end position="67"/>
    </location>
</feature>
<feature type="domain" description="Tripartite ATP-independent periplasmic transporters DctQ component" evidence="10">
    <location>
        <begin position="26"/>
        <end position="150"/>
    </location>
</feature>
<feature type="transmembrane region" description="Helical" evidence="9">
    <location>
        <begin position="12"/>
        <end position="32"/>
    </location>
</feature>
<evidence type="ECO:0000256" key="2">
    <source>
        <dbReference type="ARBA" id="ARBA00022448"/>
    </source>
</evidence>
<reference evidence="12" key="2">
    <citation type="submission" date="2020-02" db="EMBL/GenBank/DDBJ databases">
        <authorList>
            <person name="Littmann E."/>
            <person name="Sorbara M."/>
        </authorList>
    </citation>
    <scope>NUCLEOTIDE SEQUENCE</scope>
    <source>
        <strain evidence="12">MSK.1.17</strain>
    </source>
</reference>
<evidence type="ECO:0000256" key="8">
    <source>
        <dbReference type="ARBA" id="ARBA00038436"/>
    </source>
</evidence>
<keyword evidence="3" id="KW-1003">Cell membrane</keyword>
<evidence type="ECO:0000256" key="5">
    <source>
        <dbReference type="ARBA" id="ARBA00022692"/>
    </source>
</evidence>
<protein>
    <submittedName>
        <fullName evidence="11">TRAP transporter small permease</fullName>
    </submittedName>
</protein>
<evidence type="ECO:0000259" key="10">
    <source>
        <dbReference type="Pfam" id="PF04290"/>
    </source>
</evidence>
<dbReference type="PANTHER" id="PTHR35011">
    <property type="entry name" value="2,3-DIKETO-L-GULONATE TRAP TRANSPORTER SMALL PERMEASE PROTEIN YIAM"/>
    <property type="match status" value="1"/>
</dbReference>
<comment type="similarity">
    <text evidence="8">Belongs to the TRAP transporter small permease family.</text>
</comment>
<dbReference type="InterPro" id="IPR007387">
    <property type="entry name" value="TRAP_DctQ"/>
</dbReference>
<reference evidence="12 13" key="1">
    <citation type="journal article" date="2020" name="Cell Host Microbe">
        <title>Functional and Genomic Variation between Human-Derived Isolates of Lachnospiraceae Reveals Inter- and Intra-Species Diversity.</title>
        <authorList>
            <person name="Sorbara M.T."/>
            <person name="Littmann E.R."/>
            <person name="Fontana E."/>
            <person name="Moody T.U."/>
            <person name="Kohout C.E."/>
            <person name="Gjonbalaj M."/>
            <person name="Eaton V."/>
            <person name="Seok R."/>
            <person name="Leiner I.M."/>
            <person name="Pamer E.G."/>
        </authorList>
    </citation>
    <scope>NUCLEOTIDE SEQUENCE [LARGE SCALE GENOMIC DNA]</scope>
    <source>
        <strain evidence="12 13">MSK.1.17</strain>
    </source>
</reference>
<dbReference type="Proteomes" id="UP001299608">
    <property type="component" value="Unassembled WGS sequence"/>
</dbReference>
<dbReference type="EMBL" id="JAKNGE010000006">
    <property type="protein sequence ID" value="MCG4744925.1"/>
    <property type="molecule type" value="Genomic_DNA"/>
</dbReference>